<dbReference type="InterPro" id="IPR000182">
    <property type="entry name" value="GNAT_dom"/>
</dbReference>
<protein>
    <recommendedName>
        <fullName evidence="1">N-acetyltransferase domain-containing protein</fullName>
    </recommendedName>
</protein>
<sequence length="195" mass="22783">MFATMNKQFYSNAVANKNSEENTMSNFIHIYFETQNLLVRQYIINDIDGLYQVVSNPQVHQYTKDKNHPWDKLKTEQYIQFFIDKNFVTLDCFHGAIIEKVSNRIIGLTGLNPYKENEPEIEWKLGVSHWNKGYATEIGKELIKKAFKTTNITGIYGMAEPENTASIRVLQKIGMKYLGINEFRDQKDAFYYIGR</sequence>
<proteinExistence type="predicted"/>
<feature type="domain" description="N-acetyltransferase" evidence="1">
    <location>
        <begin position="37"/>
        <end position="195"/>
    </location>
</feature>
<comment type="caution">
    <text evidence="2">The sequence shown here is derived from an EMBL/GenBank/DDBJ whole genome shotgun (WGS) entry which is preliminary data.</text>
</comment>
<dbReference type="Proteomes" id="UP000262969">
    <property type="component" value="Unassembled WGS sequence"/>
</dbReference>
<dbReference type="InterPro" id="IPR051531">
    <property type="entry name" value="N-acetyltransferase"/>
</dbReference>
<evidence type="ECO:0000313" key="2">
    <source>
        <dbReference type="EMBL" id="HCL00847.1"/>
    </source>
</evidence>
<organism evidence="2 3">
    <name type="scientific">Lachnoclostridium phytofermentans</name>
    <dbReference type="NCBI Taxonomy" id="66219"/>
    <lineage>
        <taxon>Bacteria</taxon>
        <taxon>Bacillati</taxon>
        <taxon>Bacillota</taxon>
        <taxon>Clostridia</taxon>
        <taxon>Lachnospirales</taxon>
        <taxon>Lachnospiraceae</taxon>
    </lineage>
</organism>
<dbReference type="InterPro" id="IPR016181">
    <property type="entry name" value="Acyl_CoA_acyltransferase"/>
</dbReference>
<dbReference type="PROSITE" id="PS51186">
    <property type="entry name" value="GNAT"/>
    <property type="match status" value="1"/>
</dbReference>
<name>A0A3D2X2B4_9FIRM</name>
<reference evidence="2 3" key="1">
    <citation type="journal article" date="2018" name="Nat. Biotechnol.">
        <title>A standardized bacterial taxonomy based on genome phylogeny substantially revises the tree of life.</title>
        <authorList>
            <person name="Parks D.H."/>
            <person name="Chuvochina M."/>
            <person name="Waite D.W."/>
            <person name="Rinke C."/>
            <person name="Skarshewski A."/>
            <person name="Chaumeil P.A."/>
            <person name="Hugenholtz P."/>
        </authorList>
    </citation>
    <scope>NUCLEOTIDE SEQUENCE [LARGE SCALE GENOMIC DNA]</scope>
    <source>
        <strain evidence="2">UBA11728</strain>
    </source>
</reference>
<dbReference type="PANTHER" id="PTHR43792:SF1">
    <property type="entry name" value="N-ACETYLTRANSFERASE DOMAIN-CONTAINING PROTEIN"/>
    <property type="match status" value="1"/>
</dbReference>
<accession>A0A3D2X2B4</accession>
<dbReference type="Gene3D" id="3.40.630.30">
    <property type="match status" value="1"/>
</dbReference>
<dbReference type="PANTHER" id="PTHR43792">
    <property type="entry name" value="GNAT FAMILY, PUTATIVE (AFU_ORTHOLOGUE AFUA_3G00765)-RELATED-RELATED"/>
    <property type="match status" value="1"/>
</dbReference>
<evidence type="ECO:0000259" key="1">
    <source>
        <dbReference type="PROSITE" id="PS51186"/>
    </source>
</evidence>
<dbReference type="AlphaFoldDB" id="A0A3D2X2B4"/>
<evidence type="ECO:0000313" key="3">
    <source>
        <dbReference type="Proteomes" id="UP000262969"/>
    </source>
</evidence>
<dbReference type="SUPFAM" id="SSF55729">
    <property type="entry name" value="Acyl-CoA N-acyltransferases (Nat)"/>
    <property type="match status" value="1"/>
</dbReference>
<dbReference type="EMBL" id="DPVV01000009">
    <property type="protein sequence ID" value="HCL00847.1"/>
    <property type="molecule type" value="Genomic_DNA"/>
</dbReference>
<gene>
    <name evidence="2" type="ORF">DHW61_00230</name>
</gene>
<dbReference type="GO" id="GO:0016747">
    <property type="term" value="F:acyltransferase activity, transferring groups other than amino-acyl groups"/>
    <property type="evidence" value="ECO:0007669"/>
    <property type="project" value="InterPro"/>
</dbReference>
<dbReference type="Pfam" id="PF13302">
    <property type="entry name" value="Acetyltransf_3"/>
    <property type="match status" value="1"/>
</dbReference>